<evidence type="ECO:0008006" key="4">
    <source>
        <dbReference type="Google" id="ProtNLM"/>
    </source>
</evidence>
<feature type="region of interest" description="Disordered" evidence="1">
    <location>
        <begin position="3614"/>
        <end position="3635"/>
    </location>
</feature>
<dbReference type="Pfam" id="PF00404">
    <property type="entry name" value="Dockerin_1"/>
    <property type="match status" value="1"/>
</dbReference>
<evidence type="ECO:0000256" key="1">
    <source>
        <dbReference type="SAM" id="MobiDB-lite"/>
    </source>
</evidence>
<dbReference type="OrthoDB" id="292920at2"/>
<organism evidence="2 3">
    <name type="scientific">Neorhodopirellula pilleata</name>
    <dbReference type="NCBI Taxonomy" id="2714738"/>
    <lineage>
        <taxon>Bacteria</taxon>
        <taxon>Pseudomonadati</taxon>
        <taxon>Planctomycetota</taxon>
        <taxon>Planctomycetia</taxon>
        <taxon>Pirellulales</taxon>
        <taxon>Pirellulaceae</taxon>
        <taxon>Neorhodopirellula</taxon>
    </lineage>
</organism>
<proteinExistence type="predicted"/>
<accession>A0A5C6A410</accession>
<sequence length="3684" mass="388860">MYFSNRFSQVFGWKPKPQRRQVRDRRRFRRFETLEKRNLLATYVVDSLTDDGSGTTLREALEAASTNEALHGLPAGESNDIIRFSEALFRDGPATLTLRPDLHPERIPGALYALGQGGQERTAGVSQKSISIVGPGPERFTIDAGGAESIFVVEDIIDVSGMRITGSTGRAIRSGGAFDLTLENVLIDGNAGGGVELTQGVLTVKYSTIENNGFLGDETIAEAGGAIDVTASVEGRLPTLVVEDSLIRGNQAHRGGGISVDRATVVVNRSTIVGNTAVGDVIGTSSGGGIYVVQSEFSLANASLVSVYESEIANNDAVLGGGIYVAGAGQVVQVRDSVLDGNTASESGGGVHVFTGFNAGVAAQLIVSGSTVSSNQAPIGAGIDNVGGTIEISNSTFFDNEASQNGGAISSRRVTSPVASDGPATTLNNTTISGNRAAGFGAGIFHDPQSGSINDPKLRLINTTITLNDSLAGGGGLAVNEVVGLPTAKLVNTIVAGNTSVAAPSDIFLMSAAPILVNESRFNLIGDPASAGGLLDDRDGSLGTGNIVGDLLGQPINIDQILFRNLADNLGNAPLSPLFGTNKRIKAPAVHSLKLDSPALDAGTPFLPSASEGILFDEAGAPIIPTLRYEDALQSDARSYPFLRADSSIGDSGFVLGRIDIGAYENQFRPVFTNHELVVSTLVDEDDGDYSFGDLSLREAVKIANLSPNANGIRFASSLIETDEGIISTIFLTTPIEIVFDLVLSGPGSDLLQISGSNQTRMIEVGPLANTFISGLALVDGVGEGSIANFDGFDLRTQGGALFSAGNTTIQDVLFANNTSRYSGDDFNAAFAGGGAIANVGSMTIKDSVLRDNHSEAMGGAIVNLLFDSRDFRYSVQDNELHIGPNVLLENNEAEIDGGAIYTRVPLTIEDSKLSGNIALNNGGAISTAIDNVLSNTGTPRQTTLIRRSELSGNRSGKHGGAIIDLNPNSTVEVIDSTISGNRAGSATASGNIRGGGIYASGGLHVERTTISGNTAESSDLGIGGGIALRSGGSVNKILSSTISGNIARGKNATGGGFHTFELQGIIQNFDSTLIIDSTIANNRVIGNTNSSFVEGSGLTIADRIELSNSIVSANTQQIGSGAVTVGEQVSLFFTVTAKQPNVITNISTQQLTRIVGATTYKDDPNLSSLADNGGRSETQAIGATSIAIDNGERLGLLDQRGFPVTDQAGSIFDLRDDDGKVGDIGAFESSQVTVVPFTAEIRGASQFGAGSAAVFGQGFDDGLPNSTISKEPGFLGIEFDQSFTVGPGVYEDPFFGTQWGGDATVDFDGRLGLEYGYYVNSGSVDTFYDGSFAYSLNEVGNGVFVIGTGSVLTDGSVYTVSPRVGAFVDLVFEFNANIGGRACVVSCAQGNIPISIDETVPLFSINRQEEDDAGNLQFVRPDGTLTSDSNNGNNPPAFDGDINLALIDYINLISSGYSKAKKLVNSLGDAREKTRKAEIDKAEGKAGDHDKTIREGKAEEQAATTKDPGAKQSSGGAGLTVSFGQSEDLLGVEVELGIGTKTPKIGKLGSVGISKSLGKLALTVPEIQLSDQSFDNEQGTLSASTDDFGLGSALDAKRQIAALSVDVGALGPFGVYEFSAGPIDVEATTVSYVITPRLALSQDIKVEPFFDAQHQAGFDFTFAGGGTIDVFVGSTATALKVNTGDSISFMPGTEIRVDAGTKIVNIAPSMTVGNRFSNDIGLDIDLQGMLEILRLKLNAFSQEIFDLGPVYENTHTLIDSFDLGSIFSSTFNLPATKTRLAAFTLGVNGAGSRRDGASPGGAFLMQSGTTARVEPLNNQTTYFTIPLVGPDGVIHQDVLFETTGNEIVQIRPPYGGTTLELLDGDGRVQSSFELDVAGTTFANGLGPQTFRLRGFENLLGSAATFGVKFASETTRDITVTVAGAEAPGAIGVHTERLLTDARQAAFESAANIFVRQFDLALDIDGDGFLSPTTDGTLIARFIEGKSGDALIAGITSADVISDTATRTNAAEILAYLQGLRVKGRLDVDDDASVTLNDAVLILRHFSGIGGSSTTQQGLTDGLTFAPGAKRTLPADIRAFIDGGQSPTLNSTFADGVLSLSDRSGIPTFRVSSSAVTGSSPFAPVLTPFVDGTGVFALSTFGENVIFDETFLVDKDDPSIRTLVRSRADGTPGRTIDLPDEFRKYLGDPLSPEIDVLVGRFENAERTPVLGTDEPLFVRVPNAEGFEFTLPAGVSVSELHFDPNVGGNIFYQHTEANSGTTIDFDLHIPATGEWFEISMSEPFTLPVGVSTFELYPRPIVTPRILDPRDGADADLDLTVGLVLRGPVAPAPDLTVKVLADRQQLSDLNEIQIGVGSDATSFETRIARDGAFLEVSTHGVQTPLSSQDISLNVEVTNDYPAQVLKGLTSGTRLAWEFYFMEPGVYQVSASWDADESLSSGVIYTTTHSIPDSTSIAVDQRREAKPDAVIDGINYQDLFETRVIDGFLSVQIDRFGFDGLFSAKGLHIQRVDQTANVAVVDNPAMGIPFGLSTQYDREFAGRSSVTVNATGLRGGTTTDTYSVTIPNEPFQLVDIRGIVDLIVLSGTTQHTIDVSKVLDATGLTLSVESNNPAVTGSITSDVLTIDFAKDASAKLVITARDASGMLVGTDTFFVTTGIPDLSSPIVLDPVPDQILQWKNPRLFEFNGRLRDSFGGVSLTSSDIGVFINGGYVFEPGQGLSLYAGITNPREYAIEMTFELGDRTNFQKLLDFKDLTLNTGLYNIDDVIYFYRENASDVDSNIKIQRGRQYNLLFTRVDATSEVQMLIDGELAFSFIDSNDQAVLSEANAVVHFFKDDNQISGDVASGIVTEIRIDNSPVVETPAEPIFSTRYTDRTAFTYASLFADTTFSLPNETRTDQFLKLTGKAGADDTLILDARTGPLYQPFSFHAEFGNTAPTGGWTDRIEVQGKGTHVDLRESDIQGIGVIDLRGEGANTLTATAKALFDNDPTGNPLLVIADADDSVIRSDNTVWTKLSAQQTDPVSGFAFDIYTSEYVVPGEPTRIQTVTLWVSDPTSTTAVATPVAGPEFTFPTSTLSVELVNKLKAPGQIVLLPPSDANLTAGEKFTVDVLYNVDDANGLIPPALLVEVHYDSSRIRFTDLPFVLADGLVNDIDSESPEFETVDDGNLRTDRTMILSFTDFLGAWPAGATSSTKLATIEFQASDATAISEIRLTGLSSNGFVFDAEDFALLSIDAEPPTLVVPTPVVFEGDAAGGARSSAGAVAALFATAMTTDEVDRNPTLTNDAPATIPVGDTPITFTAMDLAGNMTSSTITITVVDTTAPALTVPADLTVSPTASGSMLSRITAFLNGATATDIVDATPAIQTNAPATFSAGTTSIVSFTAVDAAGNQTILSAEVTVTDVFVVDAEGQTISLAQNNAQDPGIRRFDLRGLGNNTLMLDADVIGRVFANGRIDVISDPGDVIEFDDDWEFDAVEIVNGLLVRRFSNNGATINLFGPDDFSNPLNPFDVNSDGVVTAVDALQVINELNNPRFATGGTNGTNGFPDIDQLDLSKFSFLDVSRDRLVTALDALQIINELNRSSGQGEDVTVPSQMLPPIGIHRAVDLVQFDDQTLRRLSSVDPSDRQQTPPTKFSKLSSPGFTIPTIQRIETSEPMVSMTDRDEELLPMSRSIIDQIMTDFELLHATD</sequence>
<dbReference type="InterPro" id="IPR059226">
    <property type="entry name" value="Choice_anch_Q_dom"/>
</dbReference>
<dbReference type="NCBIfam" id="NF041518">
    <property type="entry name" value="choice_anch_Q"/>
    <property type="match status" value="1"/>
</dbReference>
<dbReference type="EMBL" id="SJPM01000008">
    <property type="protein sequence ID" value="TWT94146.1"/>
    <property type="molecule type" value="Genomic_DNA"/>
</dbReference>
<dbReference type="InterPro" id="IPR011050">
    <property type="entry name" value="Pectin_lyase_fold/virulence"/>
</dbReference>
<gene>
    <name evidence="2" type="ORF">Pla100_37540</name>
</gene>
<evidence type="ECO:0000313" key="2">
    <source>
        <dbReference type="EMBL" id="TWT94146.1"/>
    </source>
</evidence>
<name>A0A5C6A410_9BACT</name>
<protein>
    <recommendedName>
        <fullName evidence="4">Dockerin type I repeat protein</fullName>
    </recommendedName>
</protein>
<dbReference type="SMART" id="SM00710">
    <property type="entry name" value="PbH1"/>
    <property type="match status" value="14"/>
</dbReference>
<dbReference type="RefSeq" id="WP_146579110.1">
    <property type="nucleotide sequence ID" value="NZ_SJPM01000008.1"/>
</dbReference>
<dbReference type="SUPFAM" id="SSF51126">
    <property type="entry name" value="Pectin lyase-like"/>
    <property type="match status" value="4"/>
</dbReference>
<dbReference type="GO" id="GO:0004553">
    <property type="term" value="F:hydrolase activity, hydrolyzing O-glycosyl compounds"/>
    <property type="evidence" value="ECO:0007669"/>
    <property type="project" value="InterPro"/>
</dbReference>
<feature type="region of interest" description="Disordered" evidence="1">
    <location>
        <begin position="404"/>
        <end position="430"/>
    </location>
</feature>
<reference evidence="2 3" key="1">
    <citation type="submission" date="2019-02" db="EMBL/GenBank/DDBJ databases">
        <title>Deep-cultivation of Planctomycetes and their phenomic and genomic characterization uncovers novel biology.</title>
        <authorList>
            <person name="Wiegand S."/>
            <person name="Jogler M."/>
            <person name="Boedeker C."/>
            <person name="Pinto D."/>
            <person name="Vollmers J."/>
            <person name="Rivas-Marin E."/>
            <person name="Kohn T."/>
            <person name="Peeters S.H."/>
            <person name="Heuer A."/>
            <person name="Rast P."/>
            <person name="Oberbeckmann S."/>
            <person name="Bunk B."/>
            <person name="Jeske O."/>
            <person name="Meyerdierks A."/>
            <person name="Storesund J.E."/>
            <person name="Kallscheuer N."/>
            <person name="Luecker S."/>
            <person name="Lage O.M."/>
            <person name="Pohl T."/>
            <person name="Merkel B.J."/>
            <person name="Hornburger P."/>
            <person name="Mueller R.-W."/>
            <person name="Bruemmer F."/>
            <person name="Labrenz M."/>
            <person name="Spormann A.M."/>
            <person name="Op Den Camp H."/>
            <person name="Overmann J."/>
            <person name="Amann R."/>
            <person name="Jetten M.S.M."/>
            <person name="Mascher T."/>
            <person name="Medema M.H."/>
            <person name="Devos D.P."/>
            <person name="Kaster A.-K."/>
            <person name="Ovreas L."/>
            <person name="Rohde M."/>
            <person name="Galperin M.Y."/>
            <person name="Jogler C."/>
        </authorList>
    </citation>
    <scope>NUCLEOTIDE SEQUENCE [LARGE SCALE GENOMIC DNA]</scope>
    <source>
        <strain evidence="2 3">Pla100</strain>
    </source>
</reference>
<evidence type="ECO:0000313" key="3">
    <source>
        <dbReference type="Proteomes" id="UP000316213"/>
    </source>
</evidence>
<dbReference type="PANTHER" id="PTHR11319:SF35">
    <property type="entry name" value="OUTER MEMBRANE PROTEIN PMPC-RELATED"/>
    <property type="match status" value="1"/>
</dbReference>
<feature type="compositionally biased region" description="Polar residues" evidence="1">
    <location>
        <begin position="3622"/>
        <end position="3635"/>
    </location>
</feature>
<dbReference type="InterPro" id="IPR002105">
    <property type="entry name" value="Dockerin_1_rpt"/>
</dbReference>
<feature type="compositionally biased region" description="Basic and acidic residues" evidence="1">
    <location>
        <begin position="1473"/>
        <end position="1501"/>
    </location>
</feature>
<comment type="caution">
    <text evidence="2">The sequence shown here is derived from an EMBL/GenBank/DDBJ whole genome shotgun (WGS) entry which is preliminary data.</text>
</comment>
<keyword evidence="3" id="KW-1185">Reference proteome</keyword>
<feature type="region of interest" description="Disordered" evidence="1">
    <location>
        <begin position="1473"/>
        <end position="1519"/>
    </location>
</feature>
<dbReference type="Proteomes" id="UP000316213">
    <property type="component" value="Unassembled WGS sequence"/>
</dbReference>
<dbReference type="GO" id="GO:0000272">
    <property type="term" value="P:polysaccharide catabolic process"/>
    <property type="evidence" value="ECO:0007669"/>
    <property type="project" value="InterPro"/>
</dbReference>
<dbReference type="PANTHER" id="PTHR11319">
    <property type="entry name" value="G PROTEIN-COUPLED RECEPTOR-RELATED"/>
    <property type="match status" value="1"/>
</dbReference>
<dbReference type="InterPro" id="IPR006626">
    <property type="entry name" value="PbH1"/>
</dbReference>